<evidence type="ECO:0000259" key="2">
    <source>
        <dbReference type="Pfam" id="PF13298"/>
    </source>
</evidence>
<gene>
    <name evidence="3" type="ORF">ACFQ1S_00060</name>
</gene>
<evidence type="ECO:0000256" key="1">
    <source>
        <dbReference type="SAM" id="MobiDB-lite"/>
    </source>
</evidence>
<reference evidence="4" key="1">
    <citation type="journal article" date="2019" name="Int. J. Syst. Evol. Microbiol.">
        <title>The Global Catalogue of Microorganisms (GCM) 10K type strain sequencing project: providing services to taxonomists for standard genome sequencing and annotation.</title>
        <authorList>
            <consortium name="The Broad Institute Genomics Platform"/>
            <consortium name="The Broad Institute Genome Sequencing Center for Infectious Disease"/>
            <person name="Wu L."/>
            <person name="Ma J."/>
        </authorList>
    </citation>
    <scope>NUCLEOTIDE SEQUENCE [LARGE SCALE GENOMIC DNA]</scope>
    <source>
        <strain evidence="4">JCM 31486</strain>
    </source>
</reference>
<feature type="domain" description="DNA ligase D 3'-phosphoesterase" evidence="2">
    <location>
        <begin position="39"/>
        <end position="138"/>
    </location>
</feature>
<feature type="compositionally biased region" description="Basic and acidic residues" evidence="1">
    <location>
        <begin position="1"/>
        <end position="16"/>
    </location>
</feature>
<dbReference type="InterPro" id="IPR014144">
    <property type="entry name" value="LigD_PE_domain"/>
</dbReference>
<sequence>MPGDLTDYRRKRDAARTPEPVPDSAEPLPHGDDDTFVIQEHHARQLHWDVRLERGGVLVSFAVPKGLPPEPNVIRMAVHTEDHPLEYATFSGEIPKGEYGAGTMTIWDRGTYETLKWKDDEVDVVLHGERVEGRFTFFQRGEGWMVRRRGGPQDPAW</sequence>
<organism evidence="3 4">
    <name type="scientific">Kibdelosporangium lantanae</name>
    <dbReference type="NCBI Taxonomy" id="1497396"/>
    <lineage>
        <taxon>Bacteria</taxon>
        <taxon>Bacillati</taxon>
        <taxon>Actinomycetota</taxon>
        <taxon>Actinomycetes</taxon>
        <taxon>Pseudonocardiales</taxon>
        <taxon>Pseudonocardiaceae</taxon>
        <taxon>Kibdelosporangium</taxon>
    </lineage>
</organism>
<dbReference type="PANTHER" id="PTHR39465">
    <property type="entry name" value="DNA LIGASE D, 3'-PHOSPHOESTERASE DOMAIN"/>
    <property type="match status" value="1"/>
</dbReference>
<protein>
    <submittedName>
        <fullName evidence="3">DNA polymerase ligase N-terminal domain-containing protein</fullName>
    </submittedName>
</protein>
<keyword evidence="3" id="KW-0436">Ligase</keyword>
<evidence type="ECO:0000313" key="4">
    <source>
        <dbReference type="Proteomes" id="UP001597045"/>
    </source>
</evidence>
<evidence type="ECO:0000313" key="3">
    <source>
        <dbReference type="EMBL" id="MFD1044101.1"/>
    </source>
</evidence>
<keyword evidence="4" id="KW-1185">Reference proteome</keyword>
<accession>A0ABW3M070</accession>
<feature type="region of interest" description="Disordered" evidence="1">
    <location>
        <begin position="1"/>
        <end position="33"/>
    </location>
</feature>
<dbReference type="GO" id="GO:0016874">
    <property type="term" value="F:ligase activity"/>
    <property type="evidence" value="ECO:0007669"/>
    <property type="project" value="UniProtKB-KW"/>
</dbReference>
<dbReference type="NCBIfam" id="TIGR02777">
    <property type="entry name" value="LigD_PE_dom"/>
    <property type="match status" value="1"/>
</dbReference>
<dbReference type="Proteomes" id="UP001597045">
    <property type="component" value="Unassembled WGS sequence"/>
</dbReference>
<proteinExistence type="predicted"/>
<dbReference type="PANTHER" id="PTHR39465:SF1">
    <property type="entry name" value="DNA LIGASE D 3'-PHOSPHOESTERASE DOMAIN-CONTAINING PROTEIN"/>
    <property type="match status" value="1"/>
</dbReference>
<feature type="non-terminal residue" evidence="3">
    <location>
        <position position="157"/>
    </location>
</feature>
<name>A0ABW3M070_9PSEU</name>
<comment type="caution">
    <text evidence="3">The sequence shown here is derived from an EMBL/GenBank/DDBJ whole genome shotgun (WGS) entry which is preliminary data.</text>
</comment>
<dbReference type="Pfam" id="PF13298">
    <property type="entry name" value="LigD_N"/>
    <property type="match status" value="1"/>
</dbReference>
<dbReference type="EMBL" id="JBHTIS010000002">
    <property type="protein sequence ID" value="MFD1044101.1"/>
    <property type="molecule type" value="Genomic_DNA"/>
</dbReference>